<comment type="caution">
    <text evidence="1">The sequence shown here is derived from an EMBL/GenBank/DDBJ whole genome shotgun (WGS) entry which is preliminary data.</text>
</comment>
<organism evidence="1 2">
    <name type="scientific">Corchorus capsularis</name>
    <name type="common">Jute</name>
    <dbReference type="NCBI Taxonomy" id="210143"/>
    <lineage>
        <taxon>Eukaryota</taxon>
        <taxon>Viridiplantae</taxon>
        <taxon>Streptophyta</taxon>
        <taxon>Embryophyta</taxon>
        <taxon>Tracheophyta</taxon>
        <taxon>Spermatophyta</taxon>
        <taxon>Magnoliopsida</taxon>
        <taxon>eudicotyledons</taxon>
        <taxon>Gunneridae</taxon>
        <taxon>Pentapetalae</taxon>
        <taxon>rosids</taxon>
        <taxon>malvids</taxon>
        <taxon>Malvales</taxon>
        <taxon>Malvaceae</taxon>
        <taxon>Grewioideae</taxon>
        <taxon>Apeibeae</taxon>
        <taxon>Corchorus</taxon>
    </lineage>
</organism>
<name>A0A1R3KFR7_COCAP</name>
<proteinExistence type="predicted"/>
<evidence type="ECO:0000313" key="1">
    <source>
        <dbReference type="EMBL" id="OMP05942.1"/>
    </source>
</evidence>
<dbReference type="Gene3D" id="1.20.1250.20">
    <property type="entry name" value="MFS general substrate transporter like domains"/>
    <property type="match status" value="1"/>
</dbReference>
<dbReference type="AlphaFoldDB" id="A0A1R3KFR7"/>
<reference evidence="1 2" key="1">
    <citation type="submission" date="2013-09" db="EMBL/GenBank/DDBJ databases">
        <title>Corchorus capsularis genome sequencing.</title>
        <authorList>
            <person name="Alam M."/>
            <person name="Haque M.S."/>
            <person name="Islam M.S."/>
            <person name="Emdad E.M."/>
            <person name="Islam M.M."/>
            <person name="Ahmed B."/>
            <person name="Halim A."/>
            <person name="Hossen Q.M.M."/>
            <person name="Hossain M.Z."/>
            <person name="Ahmed R."/>
            <person name="Khan M.M."/>
            <person name="Islam R."/>
            <person name="Rashid M.M."/>
            <person name="Khan S.A."/>
            <person name="Rahman M.S."/>
            <person name="Alam M."/>
        </authorList>
    </citation>
    <scope>NUCLEOTIDE SEQUENCE [LARGE SCALE GENOMIC DNA]</scope>
    <source>
        <strain evidence="2">cv. CVL-1</strain>
        <tissue evidence="1">Whole seedling</tissue>
    </source>
</reference>
<dbReference type="Gramene" id="OMP05942">
    <property type="protein sequence ID" value="OMP05942"/>
    <property type="gene ID" value="CCACVL1_01782"/>
</dbReference>
<dbReference type="EMBL" id="AWWV01005103">
    <property type="protein sequence ID" value="OMP05942.1"/>
    <property type="molecule type" value="Genomic_DNA"/>
</dbReference>
<evidence type="ECO:0000313" key="2">
    <source>
        <dbReference type="Proteomes" id="UP000188268"/>
    </source>
</evidence>
<gene>
    <name evidence="1" type="ORF">CCACVL1_01782</name>
</gene>
<dbReference type="STRING" id="210143.A0A1R3KFR7"/>
<dbReference type="InterPro" id="IPR036259">
    <property type="entry name" value="MFS_trans_sf"/>
</dbReference>
<protein>
    <submittedName>
        <fullName evidence="1">Proton-dependent oligopeptide transporter family</fullName>
    </submittedName>
</protein>
<sequence>MRRRDTKGMGRKNEPEIEAIATALFHMKSITAATIINIFHGTSNLASLLGAFLSDTFFGRCKTLAFASIASFL</sequence>
<dbReference type="OrthoDB" id="8904098at2759"/>
<feature type="non-terminal residue" evidence="1">
    <location>
        <position position="73"/>
    </location>
</feature>
<dbReference type="Proteomes" id="UP000188268">
    <property type="component" value="Unassembled WGS sequence"/>
</dbReference>
<accession>A0A1R3KFR7</accession>
<keyword evidence="2" id="KW-1185">Reference proteome</keyword>